<evidence type="ECO:0000256" key="1">
    <source>
        <dbReference type="ARBA" id="ARBA00004141"/>
    </source>
</evidence>
<reference evidence="10" key="1">
    <citation type="submission" date="2021-01" db="EMBL/GenBank/DDBJ databases">
        <authorList>
            <person name="Corre E."/>
            <person name="Pelletier E."/>
            <person name="Niang G."/>
            <person name="Scheremetjew M."/>
            <person name="Finn R."/>
            <person name="Kale V."/>
            <person name="Holt S."/>
            <person name="Cochrane G."/>
            <person name="Meng A."/>
            <person name="Brown T."/>
            <person name="Cohen L."/>
        </authorList>
    </citation>
    <scope>NUCLEOTIDE SEQUENCE</scope>
    <source>
        <strain evidence="10">CCMP3105</strain>
    </source>
</reference>
<evidence type="ECO:0000256" key="3">
    <source>
        <dbReference type="ARBA" id="ARBA00022692"/>
    </source>
</evidence>
<feature type="domain" description="ABC transporter" evidence="9">
    <location>
        <begin position="1"/>
        <end position="214"/>
    </location>
</feature>
<dbReference type="InterPro" id="IPR050352">
    <property type="entry name" value="ABCG_transporters"/>
</dbReference>
<keyword evidence="2" id="KW-0813">Transport</keyword>
<proteinExistence type="predicted"/>
<keyword evidence="3 8" id="KW-0812">Transmembrane</keyword>
<dbReference type="SUPFAM" id="SSF52540">
    <property type="entry name" value="P-loop containing nucleoside triphosphate hydrolases"/>
    <property type="match status" value="1"/>
</dbReference>
<gene>
    <name evidence="10" type="ORF">AMON00008_LOCUS18</name>
</gene>
<dbReference type="EMBL" id="HBNR01000024">
    <property type="protein sequence ID" value="CAE4560399.1"/>
    <property type="molecule type" value="Transcribed_RNA"/>
</dbReference>
<keyword evidence="7 8" id="KW-0472">Membrane</keyword>
<accession>A0A7S4PRN3</accession>
<dbReference type="InterPro" id="IPR003593">
    <property type="entry name" value="AAA+_ATPase"/>
</dbReference>
<dbReference type="GO" id="GO:0005524">
    <property type="term" value="F:ATP binding"/>
    <property type="evidence" value="ECO:0007669"/>
    <property type="project" value="UniProtKB-KW"/>
</dbReference>
<keyword evidence="6 8" id="KW-1133">Transmembrane helix</keyword>
<feature type="transmembrane region" description="Helical" evidence="8">
    <location>
        <begin position="441"/>
        <end position="462"/>
    </location>
</feature>
<dbReference type="InterPro" id="IPR003439">
    <property type="entry name" value="ABC_transporter-like_ATP-bd"/>
</dbReference>
<dbReference type="GO" id="GO:0016887">
    <property type="term" value="F:ATP hydrolysis activity"/>
    <property type="evidence" value="ECO:0007669"/>
    <property type="project" value="InterPro"/>
</dbReference>
<feature type="transmembrane region" description="Helical" evidence="8">
    <location>
        <begin position="407"/>
        <end position="429"/>
    </location>
</feature>
<keyword evidence="4" id="KW-0547">Nucleotide-binding</keyword>
<dbReference type="Gene3D" id="3.40.50.300">
    <property type="entry name" value="P-loop containing nucleotide triphosphate hydrolases"/>
    <property type="match status" value="1"/>
</dbReference>
<comment type="subcellular location">
    <subcellularLocation>
        <location evidence="1">Membrane</location>
        <topology evidence="1">Multi-pass membrane protein</topology>
    </subcellularLocation>
</comment>
<evidence type="ECO:0000256" key="7">
    <source>
        <dbReference type="ARBA" id="ARBA00023136"/>
    </source>
</evidence>
<dbReference type="InterPro" id="IPR043926">
    <property type="entry name" value="ABCG_dom"/>
</dbReference>
<feature type="transmembrane region" description="Helical" evidence="8">
    <location>
        <begin position="330"/>
        <end position="353"/>
    </location>
</feature>
<evidence type="ECO:0000256" key="6">
    <source>
        <dbReference type="ARBA" id="ARBA00022989"/>
    </source>
</evidence>
<dbReference type="PANTHER" id="PTHR48041">
    <property type="entry name" value="ABC TRANSPORTER G FAMILY MEMBER 28"/>
    <property type="match status" value="1"/>
</dbReference>
<dbReference type="Pfam" id="PF19055">
    <property type="entry name" value="ABC2_membrane_7"/>
    <property type="match status" value="1"/>
</dbReference>
<dbReference type="PANTHER" id="PTHR48041:SF139">
    <property type="entry name" value="PROTEIN SCARLET"/>
    <property type="match status" value="1"/>
</dbReference>
<evidence type="ECO:0000256" key="5">
    <source>
        <dbReference type="ARBA" id="ARBA00022840"/>
    </source>
</evidence>
<evidence type="ECO:0000256" key="8">
    <source>
        <dbReference type="SAM" id="Phobius"/>
    </source>
</evidence>
<dbReference type="Pfam" id="PF01061">
    <property type="entry name" value="ABC2_membrane"/>
    <property type="match status" value="1"/>
</dbReference>
<sequence>MACILGPSGSGKSTLLNILAGRMNTKGGGMGFSGQISMSGCQVEPVNVRPYIAYVMQEDALPALLTPRELLQLSASLRLGRRGSADEQVTALLKDLRLDKCADTYVGSQLVRGLSGGEKKRTAMAVELITRPQMIFLDEPLSGLDSYAAWTLVEVLRQLAKNGCPVLCTVHQPSSEIFQSFEKMVCLAEGKVCYCGGVNELSMYMARVGHPVPPQYNPADHILFFVQSKSEADCAAFVDFWAEQEKEAVIADILPRRTSASQVEMPNMARKRSSLVQLHHLVVREFRLTMRDTPSLIMRFAVSAVMGALFACIFKGVGGKDAEPGGLQSHFGAICNIMTGAMFSSTQPVLLLFPFERPIFLREYASNMYGSVPYFLAKMAIELPVAMLTSIETLLVAHWIMELKGNFFGLVLAHWGLSGAGASTALFVGCSLKDVRAVQEVSILTIAPQIIFCGIFISINLIPSWLRWLQYACSLKYAINLGVLVEFANIPEGRALLDFQDIHEDKWLMYVGVLAGIFCFFRLLALVCLRQKAQFVC</sequence>
<dbReference type="Pfam" id="PF00005">
    <property type="entry name" value="ABC_tran"/>
    <property type="match status" value="1"/>
</dbReference>
<feature type="transmembrane region" description="Helical" evidence="8">
    <location>
        <begin position="374"/>
        <end position="401"/>
    </location>
</feature>
<keyword evidence="5" id="KW-0067">ATP-binding</keyword>
<evidence type="ECO:0000313" key="10">
    <source>
        <dbReference type="EMBL" id="CAE4560399.1"/>
    </source>
</evidence>
<dbReference type="InterPro" id="IPR013525">
    <property type="entry name" value="ABC2_TM"/>
</dbReference>
<dbReference type="GO" id="GO:0016020">
    <property type="term" value="C:membrane"/>
    <property type="evidence" value="ECO:0007669"/>
    <property type="project" value="UniProtKB-SubCell"/>
</dbReference>
<dbReference type="GO" id="GO:0140359">
    <property type="term" value="F:ABC-type transporter activity"/>
    <property type="evidence" value="ECO:0007669"/>
    <property type="project" value="InterPro"/>
</dbReference>
<dbReference type="InterPro" id="IPR027417">
    <property type="entry name" value="P-loop_NTPase"/>
</dbReference>
<dbReference type="SMART" id="SM00382">
    <property type="entry name" value="AAA"/>
    <property type="match status" value="1"/>
</dbReference>
<name>A0A7S4PRN3_9DINO</name>
<dbReference type="AlphaFoldDB" id="A0A7S4PRN3"/>
<feature type="transmembrane region" description="Helical" evidence="8">
    <location>
        <begin position="296"/>
        <end position="318"/>
    </location>
</feature>
<evidence type="ECO:0000256" key="4">
    <source>
        <dbReference type="ARBA" id="ARBA00022741"/>
    </source>
</evidence>
<organism evidence="10">
    <name type="scientific">Alexandrium monilatum</name>
    <dbReference type="NCBI Taxonomy" id="311494"/>
    <lineage>
        <taxon>Eukaryota</taxon>
        <taxon>Sar</taxon>
        <taxon>Alveolata</taxon>
        <taxon>Dinophyceae</taxon>
        <taxon>Gonyaulacales</taxon>
        <taxon>Pyrocystaceae</taxon>
        <taxon>Alexandrium</taxon>
    </lineage>
</organism>
<feature type="transmembrane region" description="Helical" evidence="8">
    <location>
        <begin position="507"/>
        <end position="529"/>
    </location>
</feature>
<evidence type="ECO:0000259" key="9">
    <source>
        <dbReference type="PROSITE" id="PS50893"/>
    </source>
</evidence>
<dbReference type="PROSITE" id="PS50893">
    <property type="entry name" value="ABC_TRANSPORTER_2"/>
    <property type="match status" value="1"/>
</dbReference>
<evidence type="ECO:0000256" key="2">
    <source>
        <dbReference type="ARBA" id="ARBA00022448"/>
    </source>
</evidence>
<protein>
    <recommendedName>
        <fullName evidence="9">ABC transporter domain-containing protein</fullName>
    </recommendedName>
</protein>